<dbReference type="Proteomes" id="UP000036410">
    <property type="component" value="Chromosome"/>
</dbReference>
<feature type="domain" description="PIN" evidence="8">
    <location>
        <begin position="6"/>
        <end position="127"/>
    </location>
</feature>
<evidence type="ECO:0000256" key="2">
    <source>
        <dbReference type="ARBA" id="ARBA00022649"/>
    </source>
</evidence>
<evidence type="ECO:0000313" key="10">
    <source>
        <dbReference type="Proteomes" id="UP000036410"/>
    </source>
</evidence>
<comment type="cofactor">
    <cofactor evidence="1">
        <name>Mg(2+)</name>
        <dbReference type="ChEBI" id="CHEBI:18420"/>
    </cofactor>
</comment>
<sequence length="178" mass="20330">MLDEKVIIDTNIWASHALNYPEVVEYINELISNNAEFLMPTVVEMELLSHWEVETNPQVKAVKNHYIYDMTDKIVDVTSEIAQLAAQIRRKAKIESNKKIKGPDAMIAASAFIHNAKLISNNNKDFAWITFNFSYRGQPLSYVNPIKDTIAYASFIKSFELPTLPHTADTLQKNKKDN</sequence>
<dbReference type="PANTHER" id="PTHR33653">
    <property type="entry name" value="RIBONUCLEASE VAPC2"/>
    <property type="match status" value="1"/>
</dbReference>
<evidence type="ECO:0000256" key="5">
    <source>
        <dbReference type="ARBA" id="ARBA00022801"/>
    </source>
</evidence>
<evidence type="ECO:0000256" key="4">
    <source>
        <dbReference type="ARBA" id="ARBA00022723"/>
    </source>
</evidence>
<dbReference type="EC" id="3.1.-.-" evidence="9"/>
<proteinExistence type="inferred from homology"/>
<comment type="similarity">
    <text evidence="7">Belongs to the PINc/VapC protein family.</text>
</comment>
<evidence type="ECO:0000256" key="3">
    <source>
        <dbReference type="ARBA" id="ARBA00022722"/>
    </source>
</evidence>
<name>A0A806TGT2_PRIMG</name>
<dbReference type="Gene3D" id="3.40.50.1010">
    <property type="entry name" value="5'-nuclease"/>
    <property type="match status" value="1"/>
</dbReference>
<dbReference type="PANTHER" id="PTHR33653:SF1">
    <property type="entry name" value="RIBONUCLEASE VAPC2"/>
    <property type="match status" value="1"/>
</dbReference>
<dbReference type="InterPro" id="IPR050556">
    <property type="entry name" value="Type_II_TA_system_RNase"/>
</dbReference>
<dbReference type="GO" id="GO:0046872">
    <property type="term" value="F:metal ion binding"/>
    <property type="evidence" value="ECO:0007669"/>
    <property type="project" value="UniProtKB-KW"/>
</dbReference>
<evidence type="ECO:0000313" key="9">
    <source>
        <dbReference type="EMBL" id="AKP77302.1"/>
    </source>
</evidence>
<dbReference type="EMBL" id="CP010586">
    <property type="protein sequence ID" value="AKP77302.1"/>
    <property type="molecule type" value="Genomic_DNA"/>
</dbReference>
<keyword evidence="6" id="KW-0460">Magnesium</keyword>
<evidence type="ECO:0000256" key="7">
    <source>
        <dbReference type="ARBA" id="ARBA00038093"/>
    </source>
</evidence>
<dbReference type="Pfam" id="PF01850">
    <property type="entry name" value="PIN"/>
    <property type="match status" value="1"/>
</dbReference>
<protein>
    <submittedName>
        <fullName evidence="9">Putative ribonuclease VapC19</fullName>
        <ecNumber evidence="9">3.1.-.-</ecNumber>
    </submittedName>
</protein>
<accession>A0A806TGT2</accession>
<keyword evidence="2" id="KW-1277">Toxin-antitoxin system</keyword>
<keyword evidence="5 9" id="KW-0378">Hydrolase</keyword>
<dbReference type="SUPFAM" id="SSF88723">
    <property type="entry name" value="PIN domain-like"/>
    <property type="match status" value="1"/>
</dbReference>
<reference evidence="9 10" key="1">
    <citation type="submission" date="2015-01" db="EMBL/GenBank/DDBJ databases">
        <title>Genome sequence of bacillus megaterium Q3.</title>
        <authorList>
            <person name="Wang Y."/>
            <person name="Luo K."/>
            <person name="Bai L."/>
            <person name="Luo F."/>
        </authorList>
    </citation>
    <scope>NUCLEOTIDE SEQUENCE [LARGE SCALE GENOMIC DNA]</scope>
    <source>
        <strain evidence="9 10">Q3</strain>
    </source>
</reference>
<gene>
    <name evidence="9" type="ORF">AS52_02340</name>
</gene>
<evidence type="ECO:0000256" key="1">
    <source>
        <dbReference type="ARBA" id="ARBA00001946"/>
    </source>
</evidence>
<dbReference type="GO" id="GO:0004518">
    <property type="term" value="F:nuclease activity"/>
    <property type="evidence" value="ECO:0007669"/>
    <property type="project" value="UniProtKB-KW"/>
</dbReference>
<dbReference type="InterPro" id="IPR029060">
    <property type="entry name" value="PIN-like_dom_sf"/>
</dbReference>
<evidence type="ECO:0000256" key="6">
    <source>
        <dbReference type="ARBA" id="ARBA00022842"/>
    </source>
</evidence>
<evidence type="ECO:0000259" key="8">
    <source>
        <dbReference type="Pfam" id="PF01850"/>
    </source>
</evidence>
<dbReference type="InterPro" id="IPR002716">
    <property type="entry name" value="PIN_dom"/>
</dbReference>
<dbReference type="RefSeq" id="WP_034266063.1">
    <property type="nucleotide sequence ID" value="NZ_CP010586.1"/>
</dbReference>
<keyword evidence="3" id="KW-0540">Nuclease</keyword>
<organism evidence="9 10">
    <name type="scientific">Priestia megaterium Q3</name>
    <dbReference type="NCBI Taxonomy" id="1452722"/>
    <lineage>
        <taxon>Bacteria</taxon>
        <taxon>Bacillati</taxon>
        <taxon>Bacillota</taxon>
        <taxon>Bacilli</taxon>
        <taxon>Bacillales</taxon>
        <taxon>Bacillaceae</taxon>
        <taxon>Priestia</taxon>
    </lineage>
</organism>
<dbReference type="GO" id="GO:0016787">
    <property type="term" value="F:hydrolase activity"/>
    <property type="evidence" value="ECO:0007669"/>
    <property type="project" value="UniProtKB-KW"/>
</dbReference>
<dbReference type="AlphaFoldDB" id="A0A806TGT2"/>
<keyword evidence="4" id="KW-0479">Metal-binding</keyword>